<organism evidence="1 2">
    <name type="scientific">Lupinus luteus</name>
    <name type="common">European yellow lupine</name>
    <dbReference type="NCBI Taxonomy" id="3873"/>
    <lineage>
        <taxon>Eukaryota</taxon>
        <taxon>Viridiplantae</taxon>
        <taxon>Streptophyta</taxon>
        <taxon>Embryophyta</taxon>
        <taxon>Tracheophyta</taxon>
        <taxon>Spermatophyta</taxon>
        <taxon>Magnoliopsida</taxon>
        <taxon>eudicotyledons</taxon>
        <taxon>Gunneridae</taxon>
        <taxon>Pentapetalae</taxon>
        <taxon>rosids</taxon>
        <taxon>fabids</taxon>
        <taxon>Fabales</taxon>
        <taxon>Fabaceae</taxon>
        <taxon>Papilionoideae</taxon>
        <taxon>50 kb inversion clade</taxon>
        <taxon>genistoids sensu lato</taxon>
        <taxon>core genistoids</taxon>
        <taxon>Genisteae</taxon>
        <taxon>Lupinus</taxon>
    </lineage>
</organism>
<dbReference type="InterPro" id="IPR007657">
    <property type="entry name" value="Glycosyltransferase_61"/>
</dbReference>
<evidence type="ECO:0000313" key="1">
    <source>
        <dbReference type="EMBL" id="CAL0313790.1"/>
    </source>
</evidence>
<proteinExistence type="predicted"/>
<evidence type="ECO:0000313" key="2">
    <source>
        <dbReference type="Proteomes" id="UP001497480"/>
    </source>
</evidence>
<dbReference type="GO" id="GO:0016757">
    <property type="term" value="F:glycosyltransferase activity"/>
    <property type="evidence" value="ECO:0007669"/>
    <property type="project" value="InterPro"/>
</dbReference>
<gene>
    <name evidence="1" type="ORF">LLUT_LOCUS14850</name>
</gene>
<reference evidence="1 2" key="1">
    <citation type="submission" date="2024-03" db="EMBL/GenBank/DDBJ databases">
        <authorList>
            <person name="Martinez-Hernandez J."/>
        </authorList>
    </citation>
    <scope>NUCLEOTIDE SEQUENCE [LARGE SCALE GENOMIC DNA]</scope>
</reference>
<dbReference type="PANTHER" id="PTHR20961">
    <property type="entry name" value="GLYCOSYLTRANSFERASE"/>
    <property type="match status" value="1"/>
</dbReference>
<evidence type="ECO:0008006" key="3">
    <source>
        <dbReference type="Google" id="ProtNLM"/>
    </source>
</evidence>
<comment type="caution">
    <text evidence="1">The sequence shown here is derived from an EMBL/GenBank/DDBJ whole genome shotgun (WGS) entry which is preliminary data.</text>
</comment>
<dbReference type="AlphaFoldDB" id="A0AAV1WWL1"/>
<protein>
    <recommendedName>
        <fullName evidence="3">Glycosyltransferase</fullName>
    </recommendedName>
</protein>
<name>A0AAV1WWL1_LUPLU</name>
<accession>A0AAV1WWL1</accession>
<dbReference type="EMBL" id="CAXHTB010000010">
    <property type="protein sequence ID" value="CAL0313790.1"/>
    <property type="molecule type" value="Genomic_DNA"/>
</dbReference>
<dbReference type="PANTHER" id="PTHR20961:SF5">
    <property type="entry name" value="GLYCOSYLTRANSFERASE-RELATED"/>
    <property type="match status" value="1"/>
</dbReference>
<keyword evidence="2" id="KW-1185">Reference proteome</keyword>
<dbReference type="Proteomes" id="UP001497480">
    <property type="component" value="Unassembled WGS sequence"/>
</dbReference>
<sequence>MSRFADTVNSCDVLIGVHGAGLTNTLFLPENAVFIQVVPYGRVEWLAKNDSVEPSKDMNLKSTRNTKSSWKKAHLYSNTLYSLYHIIVKDGQKNGRLDVNRFNPTLLKAL</sequence>